<name>X1D4M7_9ZZZZ</name>
<organism evidence="1">
    <name type="scientific">marine sediment metagenome</name>
    <dbReference type="NCBI Taxonomy" id="412755"/>
    <lineage>
        <taxon>unclassified sequences</taxon>
        <taxon>metagenomes</taxon>
        <taxon>ecological metagenomes</taxon>
    </lineage>
</organism>
<evidence type="ECO:0000313" key="1">
    <source>
        <dbReference type="EMBL" id="GAG91421.1"/>
    </source>
</evidence>
<dbReference type="EMBL" id="BART01024632">
    <property type="protein sequence ID" value="GAG91421.1"/>
    <property type="molecule type" value="Genomic_DNA"/>
</dbReference>
<reference evidence="1" key="1">
    <citation type="journal article" date="2014" name="Front. Microbiol.">
        <title>High frequency of phylogenetically diverse reductive dehalogenase-homologous genes in deep subseafloor sedimentary metagenomes.</title>
        <authorList>
            <person name="Kawai M."/>
            <person name="Futagami T."/>
            <person name="Toyoda A."/>
            <person name="Takaki Y."/>
            <person name="Nishi S."/>
            <person name="Hori S."/>
            <person name="Arai W."/>
            <person name="Tsubouchi T."/>
            <person name="Morono Y."/>
            <person name="Uchiyama I."/>
            <person name="Ito T."/>
            <person name="Fujiyama A."/>
            <person name="Inagaki F."/>
            <person name="Takami H."/>
        </authorList>
    </citation>
    <scope>NUCLEOTIDE SEQUENCE</scope>
    <source>
        <strain evidence="1">Expedition CK06-06</strain>
    </source>
</reference>
<comment type="caution">
    <text evidence="1">The sequence shown here is derived from an EMBL/GenBank/DDBJ whole genome shotgun (WGS) entry which is preliminary data.</text>
</comment>
<feature type="non-terminal residue" evidence="1">
    <location>
        <position position="1"/>
    </location>
</feature>
<dbReference type="AlphaFoldDB" id="X1D4M7"/>
<protein>
    <submittedName>
        <fullName evidence="1">Uncharacterized protein</fullName>
    </submittedName>
</protein>
<sequence length="41" mass="4442">GLGDSGSKLCKANMKYGLAKIHYWQESLGITPKATFISTLI</sequence>
<proteinExistence type="predicted"/>
<accession>X1D4M7</accession>
<gene>
    <name evidence="1" type="ORF">S01H4_44425</name>
</gene>